<dbReference type="CDD" id="cd00093">
    <property type="entry name" value="HTH_XRE"/>
    <property type="match status" value="1"/>
</dbReference>
<dbReference type="Pfam" id="PF13443">
    <property type="entry name" value="HTH_26"/>
    <property type="match status" value="1"/>
</dbReference>
<evidence type="ECO:0000313" key="3">
    <source>
        <dbReference type="Proteomes" id="UP000521358"/>
    </source>
</evidence>
<name>A0A7X6D912_9ENTE</name>
<evidence type="ECO:0000259" key="1">
    <source>
        <dbReference type="PROSITE" id="PS50943"/>
    </source>
</evidence>
<reference evidence="2 3" key="1">
    <citation type="submission" date="2020-03" db="EMBL/GenBank/DDBJ databases">
        <title>Bacterial samples isolated from urine from healthy bovine heifers (Gyr breed).</title>
        <authorList>
            <person name="Giannattasio-Ferraz S."/>
            <person name="Maskeri L."/>
            <person name="Penido A."/>
            <person name="Barbosa-Stancioli E.F."/>
            <person name="Putonti C."/>
        </authorList>
    </citation>
    <scope>NUCLEOTIDE SEQUENCE [LARGE SCALE GENOMIC DNA]</scope>
    <source>
        <strain evidence="2 3">UFMG-H7</strain>
    </source>
</reference>
<sequence>MYRNRLKELMLERNISNHKLGRETTISRQAISKIKNNEFHDISVNVLTELLEYFNVSFEEFGTIYSREECLQALLPNKGFNSSNLDYIESLLSKNLHISCKYQSYSSEQCLNINSKGYFKRFSFSGNMRINTSLQGLTFEITDFDLYKKSKNFHFDEFYKFYKEFIIQLEYYALNLGFTQIVVNINSYLDKNLNMLLEPRKVNVKDLNLLITNHEYSDRENELIKISIIKQLGYAEYNYSQSKKDRQSEIEKINDYVDSLQKLTFFEKEKKRVSIFLEKSIHSNNYTRKFIKQLNSDIIPKEKLERDIEIRWIK</sequence>
<organism evidence="2 3">
    <name type="scientific">Vagococcus fluvialis</name>
    <dbReference type="NCBI Taxonomy" id="2738"/>
    <lineage>
        <taxon>Bacteria</taxon>
        <taxon>Bacillati</taxon>
        <taxon>Bacillota</taxon>
        <taxon>Bacilli</taxon>
        <taxon>Lactobacillales</taxon>
        <taxon>Enterococcaceae</taxon>
        <taxon>Vagococcus</taxon>
    </lineage>
</organism>
<dbReference type="SUPFAM" id="SSF47413">
    <property type="entry name" value="lambda repressor-like DNA-binding domains"/>
    <property type="match status" value="1"/>
</dbReference>
<dbReference type="GO" id="GO:0003677">
    <property type="term" value="F:DNA binding"/>
    <property type="evidence" value="ECO:0007669"/>
    <property type="project" value="InterPro"/>
</dbReference>
<dbReference type="Gene3D" id="1.10.260.40">
    <property type="entry name" value="lambda repressor-like DNA-binding domains"/>
    <property type="match status" value="1"/>
</dbReference>
<accession>A0A7X6D912</accession>
<evidence type="ECO:0000313" key="2">
    <source>
        <dbReference type="EMBL" id="NKC68041.1"/>
    </source>
</evidence>
<dbReference type="InterPro" id="IPR010982">
    <property type="entry name" value="Lambda_DNA-bd_dom_sf"/>
</dbReference>
<dbReference type="RefSeq" id="WP_167807277.1">
    <property type="nucleotide sequence ID" value="NZ_JAAVMB010000008.1"/>
</dbReference>
<dbReference type="InterPro" id="IPR001387">
    <property type="entry name" value="Cro/C1-type_HTH"/>
</dbReference>
<comment type="caution">
    <text evidence="2">The sequence shown here is derived from an EMBL/GenBank/DDBJ whole genome shotgun (WGS) entry which is preliminary data.</text>
</comment>
<dbReference type="Proteomes" id="UP000521358">
    <property type="component" value="Unassembled WGS sequence"/>
</dbReference>
<dbReference type="PROSITE" id="PS50943">
    <property type="entry name" value="HTH_CROC1"/>
    <property type="match status" value="1"/>
</dbReference>
<dbReference type="SMART" id="SM00530">
    <property type="entry name" value="HTH_XRE"/>
    <property type="match status" value="1"/>
</dbReference>
<protein>
    <submittedName>
        <fullName evidence="2">Helix-turn-helix transcriptional regulator</fullName>
    </submittedName>
</protein>
<dbReference type="EMBL" id="JAAVMB010000008">
    <property type="protein sequence ID" value="NKC68041.1"/>
    <property type="molecule type" value="Genomic_DNA"/>
</dbReference>
<feature type="domain" description="HTH cro/C1-type" evidence="1">
    <location>
        <begin position="6"/>
        <end position="61"/>
    </location>
</feature>
<gene>
    <name evidence="2" type="ORF">HED35_08080</name>
</gene>
<dbReference type="AlphaFoldDB" id="A0A7X6D912"/>
<proteinExistence type="predicted"/>